<dbReference type="Gene3D" id="3.20.20.140">
    <property type="entry name" value="Metal-dependent hydrolases"/>
    <property type="match status" value="1"/>
</dbReference>
<protein>
    <recommendedName>
        <fullName evidence="4">Imidazolonepropionase-like amidohydrolase</fullName>
    </recommendedName>
</protein>
<organism evidence="2 3">
    <name type="scientific">Agromyces ramosus</name>
    <dbReference type="NCBI Taxonomy" id="33879"/>
    <lineage>
        <taxon>Bacteria</taxon>
        <taxon>Bacillati</taxon>
        <taxon>Actinomycetota</taxon>
        <taxon>Actinomycetes</taxon>
        <taxon>Micrococcales</taxon>
        <taxon>Microbacteriaceae</taxon>
        <taxon>Agromyces</taxon>
    </lineage>
</organism>
<sequence>MSHAAGPRPSEFPEDPWDAPSTPDPDRLDLGPLAVAVRRSLNGDHAGEVGTMLPPLVDHHVHLMIVGADALADSAIAGLVDLGAPLDLVAARLHRDGLPRADFAGTFLTARGGYPVGRPWAPAGCARELDPERGDGRSALPSAVETAVSEQQAFGASVVKVALNADVGPVFDRGTLDAIVAAAHGRGMPVVAHVEGDGMTRLAVEAGVDVLAHTPFTEPVDDLLIDRAVAIGQRWISTLFVTGYGTATPDSDRALDNLRRFRDAGGSVLYGTDLGNGDQPLGVNPAELALLAAAGLGAPELIAAITDPWPRPDRAEGIATFVAGPPPATLDELPEWLATACVVPTEDLEAL</sequence>
<reference evidence="2 3" key="1">
    <citation type="submission" date="2019-02" db="EMBL/GenBank/DDBJ databases">
        <title>Genomic Encyclopedia of Type Strains, Phase IV (KMG-IV): sequencing the most valuable type-strain genomes for metagenomic binning, comparative biology and taxonomic classification.</title>
        <authorList>
            <person name="Goeker M."/>
        </authorList>
    </citation>
    <scope>NUCLEOTIDE SEQUENCE [LARGE SCALE GENOMIC DNA]</scope>
    <source>
        <strain evidence="2 3">DSM 43045</strain>
    </source>
</reference>
<name>A0A4Q7MBT8_9MICO</name>
<dbReference type="PANTHER" id="PTHR43135">
    <property type="entry name" value="ALPHA-D-RIBOSE 1-METHYLPHOSPHONATE 5-TRIPHOSPHATE DIPHOSPHATASE"/>
    <property type="match status" value="1"/>
</dbReference>
<feature type="region of interest" description="Disordered" evidence="1">
    <location>
        <begin position="1"/>
        <end position="29"/>
    </location>
</feature>
<dbReference type="EMBL" id="SGWY01000003">
    <property type="protein sequence ID" value="RZS64753.1"/>
    <property type="molecule type" value="Genomic_DNA"/>
</dbReference>
<accession>A0A4Q7MBT8</accession>
<keyword evidence="3" id="KW-1185">Reference proteome</keyword>
<evidence type="ECO:0000313" key="2">
    <source>
        <dbReference type="EMBL" id="RZS64753.1"/>
    </source>
</evidence>
<comment type="caution">
    <text evidence="2">The sequence shown here is derived from an EMBL/GenBank/DDBJ whole genome shotgun (WGS) entry which is preliminary data.</text>
</comment>
<evidence type="ECO:0000256" key="1">
    <source>
        <dbReference type="SAM" id="MobiDB-lite"/>
    </source>
</evidence>
<proteinExistence type="predicted"/>
<dbReference type="RefSeq" id="WP_242609630.1">
    <property type="nucleotide sequence ID" value="NZ_SGWY01000003.1"/>
</dbReference>
<dbReference type="InterPro" id="IPR032466">
    <property type="entry name" value="Metal_Hydrolase"/>
</dbReference>
<gene>
    <name evidence="2" type="ORF">EV187_3141</name>
</gene>
<dbReference type="AlphaFoldDB" id="A0A4Q7MBT8"/>
<dbReference type="InterPro" id="IPR051781">
    <property type="entry name" value="Metallo-dep_Hydrolase"/>
</dbReference>
<dbReference type="PANTHER" id="PTHR43135:SF3">
    <property type="entry name" value="ALPHA-D-RIBOSE 1-METHYLPHOSPHONATE 5-TRIPHOSPHATE DIPHOSPHATASE"/>
    <property type="match status" value="1"/>
</dbReference>
<evidence type="ECO:0008006" key="4">
    <source>
        <dbReference type="Google" id="ProtNLM"/>
    </source>
</evidence>
<dbReference type="SUPFAM" id="SSF51556">
    <property type="entry name" value="Metallo-dependent hydrolases"/>
    <property type="match status" value="1"/>
</dbReference>
<evidence type="ECO:0000313" key="3">
    <source>
        <dbReference type="Proteomes" id="UP000293289"/>
    </source>
</evidence>
<dbReference type="Proteomes" id="UP000293289">
    <property type="component" value="Unassembled WGS sequence"/>
</dbReference>